<name>A0A0F3IR76_9PROT</name>
<dbReference type="InterPro" id="IPR020550">
    <property type="entry name" value="Inositol_monophosphatase_CS"/>
</dbReference>
<keyword evidence="8 9" id="KW-0472">Membrane</keyword>
<feature type="binding site" evidence="10">
    <location>
        <position position="91"/>
    </location>
    <ligand>
        <name>Mg(2+)</name>
        <dbReference type="ChEBI" id="CHEBI:18420"/>
        <label>1</label>
        <note>catalytic</note>
    </ligand>
</feature>
<sequence>MIDLETVRGLIPGLERIVTEAGAAILPLYANGCTMTRKGDGSPVTEADHAAEAVLLAGLEALAPHIPIVSEEQVAAGFCPDCSGGLWWCVDPLDGTKEFVNHTGEFAVSVGLISGLYPVLGALRVPVQGITYSGGLGLGAWKQIGDERQPIQMRAAPAEGLVAMISRSHRDGAAADVALAEHGVTKQVSCGSAWKFGLLAEGAADIMIRYGRTCEWDTAGGQAIIEGAGGRVTDLTGARLAYGKPEFGNSAFQVLAG</sequence>
<dbReference type="HAMAP" id="MF_02095">
    <property type="entry name" value="CysQ"/>
    <property type="match status" value="1"/>
</dbReference>
<feature type="binding site" evidence="9">
    <location>
        <begin position="93"/>
        <end position="96"/>
    </location>
    <ligand>
        <name>substrate</name>
    </ligand>
</feature>
<dbReference type="GO" id="GO:0005886">
    <property type="term" value="C:plasma membrane"/>
    <property type="evidence" value="ECO:0007669"/>
    <property type="project" value="UniProtKB-SubCell"/>
</dbReference>
<dbReference type="Gene3D" id="3.40.190.80">
    <property type="match status" value="1"/>
</dbReference>
<dbReference type="InterPro" id="IPR020583">
    <property type="entry name" value="Inositol_monoP_metal-BS"/>
</dbReference>
<gene>
    <name evidence="9" type="primary">cysQ</name>
    <name evidence="11" type="ORF">VZ95_12620</name>
</gene>
<dbReference type="GO" id="GO:0000287">
    <property type="term" value="F:magnesium ion binding"/>
    <property type="evidence" value="ECO:0007669"/>
    <property type="project" value="UniProtKB-UniRule"/>
</dbReference>
<dbReference type="InterPro" id="IPR000760">
    <property type="entry name" value="Inositol_monophosphatase-like"/>
</dbReference>
<dbReference type="EC" id="3.1.3.7" evidence="9"/>
<evidence type="ECO:0000256" key="4">
    <source>
        <dbReference type="ARBA" id="ARBA00022519"/>
    </source>
</evidence>
<keyword evidence="6 9" id="KW-0378">Hydrolase</keyword>
<feature type="binding site" evidence="10">
    <location>
        <position position="71"/>
    </location>
    <ligand>
        <name>Mg(2+)</name>
        <dbReference type="ChEBI" id="CHEBI:18420"/>
        <label>1</label>
        <note>catalytic</note>
    </ligand>
</feature>
<protein>
    <recommendedName>
        <fullName evidence="9">3'(2'),5'-bisphosphate nucleotidase CysQ</fullName>
        <ecNumber evidence="9">3.1.3.7</ecNumber>
    </recommendedName>
    <alternativeName>
        <fullName evidence="9">3'(2'),5-bisphosphonucleoside 3'(2')-phosphohydrolase</fullName>
    </alternativeName>
    <alternativeName>
        <fullName evidence="9">3'-phosphoadenosine 5'-phosphate phosphatase</fullName>
        <shortName evidence="9">PAP phosphatase</shortName>
    </alternativeName>
</protein>
<evidence type="ECO:0000256" key="3">
    <source>
        <dbReference type="ARBA" id="ARBA00022475"/>
    </source>
</evidence>
<accession>A0A0F3IR76</accession>
<keyword evidence="12" id="KW-1185">Reference proteome</keyword>
<evidence type="ECO:0000256" key="7">
    <source>
        <dbReference type="ARBA" id="ARBA00022842"/>
    </source>
</evidence>
<evidence type="ECO:0000256" key="6">
    <source>
        <dbReference type="ARBA" id="ARBA00022801"/>
    </source>
</evidence>
<dbReference type="GO" id="GO:0046854">
    <property type="term" value="P:phosphatidylinositol phosphate biosynthetic process"/>
    <property type="evidence" value="ECO:0007669"/>
    <property type="project" value="InterPro"/>
</dbReference>
<dbReference type="NCBIfam" id="TIGR01331">
    <property type="entry name" value="bisphos_cysQ"/>
    <property type="match status" value="1"/>
</dbReference>
<comment type="function">
    <text evidence="9">Converts adenosine-3',5'-bisphosphate (PAP) to AMP.</text>
</comment>
<feature type="binding site" evidence="9">
    <location>
        <position position="217"/>
    </location>
    <ligand>
        <name>substrate</name>
    </ligand>
</feature>
<keyword evidence="4 9" id="KW-0997">Cell inner membrane</keyword>
<evidence type="ECO:0000256" key="2">
    <source>
        <dbReference type="ARBA" id="ARBA00005289"/>
    </source>
</evidence>
<dbReference type="PATRIC" id="fig|552518.3.peg.2129"/>
<dbReference type="PANTHER" id="PTHR43028">
    <property type="entry name" value="3'(2'),5'-BISPHOSPHATE NUCLEOTIDASE 1"/>
    <property type="match status" value="1"/>
</dbReference>
<dbReference type="GO" id="GO:0008441">
    <property type="term" value="F:3'(2'),5'-bisphosphate nucleotidase activity"/>
    <property type="evidence" value="ECO:0007669"/>
    <property type="project" value="UniProtKB-UniRule"/>
</dbReference>
<dbReference type="PRINTS" id="PR00377">
    <property type="entry name" value="IMPHPHTASES"/>
</dbReference>
<keyword evidence="7 9" id="KW-0460">Magnesium</keyword>
<dbReference type="GO" id="GO:0050427">
    <property type="term" value="P:3'-phosphoadenosine 5'-phosphosulfate metabolic process"/>
    <property type="evidence" value="ECO:0007669"/>
    <property type="project" value="TreeGrafter"/>
</dbReference>
<proteinExistence type="inferred from homology"/>
<feature type="binding site" evidence="9">
    <location>
        <position position="71"/>
    </location>
    <ligand>
        <name>substrate</name>
    </ligand>
</feature>
<dbReference type="OrthoDB" id="9785695at2"/>
<dbReference type="Proteomes" id="UP000033774">
    <property type="component" value="Unassembled WGS sequence"/>
</dbReference>
<comment type="catalytic activity">
    <reaction evidence="1 9">
        <text>adenosine 3',5'-bisphosphate + H2O = AMP + phosphate</text>
        <dbReference type="Rhea" id="RHEA:10040"/>
        <dbReference type="ChEBI" id="CHEBI:15377"/>
        <dbReference type="ChEBI" id="CHEBI:43474"/>
        <dbReference type="ChEBI" id="CHEBI:58343"/>
        <dbReference type="ChEBI" id="CHEBI:456215"/>
        <dbReference type="EC" id="3.1.3.7"/>
    </reaction>
</comment>
<comment type="caution">
    <text evidence="11">The sequence shown here is derived from an EMBL/GenBank/DDBJ whole genome shotgun (WGS) entry which is preliminary data.</text>
</comment>
<dbReference type="Pfam" id="PF00459">
    <property type="entry name" value="Inositol_P"/>
    <property type="match status" value="1"/>
</dbReference>
<dbReference type="PROSITE" id="PS00630">
    <property type="entry name" value="IMP_2"/>
    <property type="match status" value="1"/>
</dbReference>
<feature type="binding site" evidence="9">
    <location>
        <position position="94"/>
    </location>
    <ligand>
        <name>Mg(2+)</name>
        <dbReference type="ChEBI" id="CHEBI:18420"/>
        <label>2</label>
    </ligand>
</feature>
<comment type="cofactor">
    <cofactor evidence="9 10">
        <name>Mg(2+)</name>
        <dbReference type="ChEBI" id="CHEBI:18420"/>
    </cofactor>
</comment>
<dbReference type="EMBL" id="LAJY01000319">
    <property type="protein sequence ID" value="KJV09255.1"/>
    <property type="molecule type" value="Genomic_DNA"/>
</dbReference>
<feature type="binding site" evidence="10">
    <location>
        <position position="93"/>
    </location>
    <ligand>
        <name>Mg(2+)</name>
        <dbReference type="ChEBI" id="CHEBI:18420"/>
        <label>2</label>
    </ligand>
</feature>
<comment type="subcellular location">
    <subcellularLocation>
        <location evidence="9">Cell inner membrane</location>
        <topology evidence="9">Peripheral membrane protein</topology>
        <orientation evidence="9">Cytoplasmic side</orientation>
    </subcellularLocation>
</comment>
<evidence type="ECO:0000256" key="1">
    <source>
        <dbReference type="ARBA" id="ARBA00001625"/>
    </source>
</evidence>
<feature type="binding site" evidence="10">
    <location>
        <position position="217"/>
    </location>
    <ligand>
        <name>Mg(2+)</name>
        <dbReference type="ChEBI" id="CHEBI:18420"/>
        <label>1</label>
        <note>catalytic</note>
    </ligand>
</feature>
<evidence type="ECO:0000256" key="5">
    <source>
        <dbReference type="ARBA" id="ARBA00022723"/>
    </source>
</evidence>
<dbReference type="GO" id="GO:0000103">
    <property type="term" value="P:sulfate assimilation"/>
    <property type="evidence" value="ECO:0007669"/>
    <property type="project" value="TreeGrafter"/>
</dbReference>
<dbReference type="RefSeq" id="WP_045776164.1">
    <property type="nucleotide sequence ID" value="NZ_LAJY01000319.1"/>
</dbReference>
<feature type="binding site" evidence="10">
    <location>
        <position position="94"/>
    </location>
    <ligand>
        <name>Mg(2+)</name>
        <dbReference type="ChEBI" id="CHEBI:18420"/>
        <label>1</label>
        <note>catalytic</note>
    </ligand>
</feature>
<keyword evidence="5 9" id="KW-0479">Metal-binding</keyword>
<keyword evidence="3 9" id="KW-1003">Cell membrane</keyword>
<feature type="binding site" evidence="9">
    <location>
        <position position="71"/>
    </location>
    <ligand>
        <name>Mg(2+)</name>
        <dbReference type="ChEBI" id="CHEBI:18420"/>
        <label>1</label>
    </ligand>
</feature>
<dbReference type="PROSITE" id="PS00629">
    <property type="entry name" value="IMP_1"/>
    <property type="match status" value="1"/>
</dbReference>
<dbReference type="CDD" id="cd01638">
    <property type="entry name" value="CysQ"/>
    <property type="match status" value="1"/>
</dbReference>
<dbReference type="SUPFAM" id="SSF56655">
    <property type="entry name" value="Carbohydrate phosphatase"/>
    <property type="match status" value="1"/>
</dbReference>
<feature type="binding site" evidence="9">
    <location>
        <position position="217"/>
    </location>
    <ligand>
        <name>Mg(2+)</name>
        <dbReference type="ChEBI" id="CHEBI:18420"/>
        <label>2</label>
    </ligand>
</feature>
<evidence type="ECO:0000256" key="10">
    <source>
        <dbReference type="PIRSR" id="PIRSR600760-2"/>
    </source>
</evidence>
<dbReference type="AlphaFoldDB" id="A0A0F3IR76"/>
<evidence type="ECO:0000313" key="11">
    <source>
        <dbReference type="EMBL" id="KJV09255.1"/>
    </source>
</evidence>
<organism evidence="11 12">
    <name type="scientific">Elstera litoralis</name>
    <dbReference type="NCBI Taxonomy" id="552518"/>
    <lineage>
        <taxon>Bacteria</taxon>
        <taxon>Pseudomonadati</taxon>
        <taxon>Pseudomonadota</taxon>
        <taxon>Alphaproteobacteria</taxon>
        <taxon>Rhodospirillales</taxon>
        <taxon>Rhodospirillaceae</taxon>
        <taxon>Elstera</taxon>
    </lineage>
</organism>
<dbReference type="PANTHER" id="PTHR43028:SF5">
    <property type="entry name" value="3'(2'),5'-BISPHOSPHATE NUCLEOTIDASE 1"/>
    <property type="match status" value="1"/>
</dbReference>
<feature type="binding site" evidence="9">
    <location>
        <position position="93"/>
    </location>
    <ligand>
        <name>Mg(2+)</name>
        <dbReference type="ChEBI" id="CHEBI:18420"/>
        <label>1</label>
    </ligand>
</feature>
<feature type="binding site" evidence="9">
    <location>
        <position position="91"/>
    </location>
    <ligand>
        <name>Mg(2+)</name>
        <dbReference type="ChEBI" id="CHEBI:18420"/>
        <label>2</label>
    </ligand>
</feature>
<evidence type="ECO:0000256" key="8">
    <source>
        <dbReference type="ARBA" id="ARBA00023136"/>
    </source>
</evidence>
<dbReference type="InterPro" id="IPR006240">
    <property type="entry name" value="CysQ"/>
</dbReference>
<reference evidence="11 12" key="1">
    <citation type="submission" date="2015-03" db="EMBL/GenBank/DDBJ databases">
        <title>Draft genome sequence of Elstera litoralis.</title>
        <authorList>
            <person name="Rahalkar M.C."/>
            <person name="Dhakephalkar P.K."/>
            <person name="Pore S.D."/>
            <person name="Arora P."/>
            <person name="Kapse N.G."/>
            <person name="Pandit P.S."/>
        </authorList>
    </citation>
    <scope>NUCLEOTIDE SEQUENCE [LARGE SCALE GENOMIC DNA]</scope>
    <source>
        <strain evidence="11 12">Dia-1</strain>
    </source>
</reference>
<comment type="similarity">
    <text evidence="2 9">Belongs to the inositol monophosphatase superfamily. CysQ family.</text>
</comment>
<dbReference type="InterPro" id="IPR050725">
    <property type="entry name" value="CysQ/Inositol_MonoPase"/>
</dbReference>
<feature type="binding site" evidence="9">
    <location>
        <position position="91"/>
    </location>
    <ligand>
        <name>Mg(2+)</name>
        <dbReference type="ChEBI" id="CHEBI:18420"/>
        <label>1</label>
    </ligand>
</feature>
<evidence type="ECO:0000256" key="9">
    <source>
        <dbReference type="HAMAP-Rule" id="MF_02095"/>
    </source>
</evidence>
<dbReference type="Gene3D" id="3.30.540.10">
    <property type="entry name" value="Fructose-1,6-Bisphosphatase, subunit A, domain 1"/>
    <property type="match status" value="1"/>
</dbReference>
<evidence type="ECO:0000313" key="12">
    <source>
        <dbReference type="Proteomes" id="UP000033774"/>
    </source>
</evidence>